<dbReference type="InterPro" id="IPR038471">
    <property type="entry name" value="MecA_C_sf"/>
</dbReference>
<dbReference type="OrthoDB" id="2040154at2"/>
<dbReference type="PANTHER" id="PTHR39161:SF1">
    <property type="entry name" value="ADAPTER PROTEIN MECA 1"/>
    <property type="match status" value="1"/>
</dbReference>
<reference evidence="3 4" key="1">
    <citation type="submission" date="2016-10" db="EMBL/GenBank/DDBJ databases">
        <authorList>
            <person name="de Groot N.N."/>
        </authorList>
    </citation>
    <scope>NUCLEOTIDE SEQUENCE [LARGE SCALE GENOMIC DNA]</scope>
    <source>
        <strain evidence="3 4">DSM 14045</strain>
    </source>
</reference>
<dbReference type="Proteomes" id="UP000183918">
    <property type="component" value="Unassembled WGS sequence"/>
</dbReference>
<dbReference type="AlphaFoldDB" id="A0A1H3LPF9"/>
<sequence length="249" mass="28409">MEFSRVGQHTIKCVITEDEITGLGYSIDDIMSNGDKTQEFMNHIFDLAEQEFDMDFELGVKTVRADFLPNHTVSLTFSEKKGDSVTDHIKDLVNGLLSAIPQDKWDEIKPYTEEGSTSETKNNKSNSSVKKDVKNHSKKSSSSLNEKVEETEISYVVAMMSFKDFSCLENFAKRVNLDTDVDNTLYKIKSKYILIFNLSDCEEEEVLHLSVLADEYSDKIEVGPERESYIREHGKCIIEQEAIDVLKTF</sequence>
<evidence type="ECO:0000313" key="4">
    <source>
        <dbReference type="Proteomes" id="UP000183918"/>
    </source>
</evidence>
<dbReference type="Gene3D" id="3.30.70.1950">
    <property type="match status" value="1"/>
</dbReference>
<comment type="similarity">
    <text evidence="1">Belongs to the MecA family.</text>
</comment>
<organism evidence="3 4">
    <name type="scientific">Lachnobacterium bovis DSM 14045</name>
    <dbReference type="NCBI Taxonomy" id="1122142"/>
    <lineage>
        <taxon>Bacteria</taxon>
        <taxon>Bacillati</taxon>
        <taxon>Bacillota</taxon>
        <taxon>Clostridia</taxon>
        <taxon>Lachnospirales</taxon>
        <taxon>Lachnospiraceae</taxon>
        <taxon>Lachnobacterium</taxon>
    </lineage>
</organism>
<name>A0A1H3LPF9_9FIRM</name>
<dbReference type="STRING" id="1122142.SAMN02910414_02073"/>
<feature type="compositionally biased region" description="Low complexity" evidence="2">
    <location>
        <begin position="117"/>
        <end position="128"/>
    </location>
</feature>
<proteinExistence type="inferred from homology"/>
<evidence type="ECO:0000256" key="1">
    <source>
        <dbReference type="ARBA" id="ARBA00005397"/>
    </source>
</evidence>
<gene>
    <name evidence="3" type="ORF">SAMN02910414_02073</name>
</gene>
<dbReference type="Pfam" id="PF05389">
    <property type="entry name" value="MecA"/>
    <property type="match status" value="1"/>
</dbReference>
<accession>A0A1H3LPF9</accession>
<dbReference type="RefSeq" id="WP_074718697.1">
    <property type="nucleotide sequence ID" value="NZ_FNPG01000027.1"/>
</dbReference>
<keyword evidence="4" id="KW-1185">Reference proteome</keyword>
<dbReference type="InterPro" id="IPR008681">
    <property type="entry name" value="Neg-reg_MecA"/>
</dbReference>
<evidence type="ECO:0000313" key="3">
    <source>
        <dbReference type="EMBL" id="SDY66322.1"/>
    </source>
</evidence>
<feature type="region of interest" description="Disordered" evidence="2">
    <location>
        <begin position="112"/>
        <end position="144"/>
    </location>
</feature>
<dbReference type="EMBL" id="FNPG01000027">
    <property type="protein sequence ID" value="SDY66322.1"/>
    <property type="molecule type" value="Genomic_DNA"/>
</dbReference>
<protein>
    <submittedName>
        <fullName evidence="3">Adapter protein MecA 1/2</fullName>
    </submittedName>
</protein>
<evidence type="ECO:0000256" key="2">
    <source>
        <dbReference type="SAM" id="MobiDB-lite"/>
    </source>
</evidence>
<dbReference type="PANTHER" id="PTHR39161">
    <property type="entry name" value="ADAPTER PROTEIN MECA"/>
    <property type="match status" value="1"/>
</dbReference>